<keyword evidence="2" id="KW-1185">Reference proteome</keyword>
<gene>
    <name evidence="1" type="ORF">EV702DRAFT_966633</name>
</gene>
<reference evidence="1" key="1">
    <citation type="journal article" date="2020" name="New Phytol.">
        <title>Comparative genomics reveals dynamic genome evolution in host specialist ectomycorrhizal fungi.</title>
        <authorList>
            <person name="Lofgren L.A."/>
            <person name="Nguyen N.H."/>
            <person name="Vilgalys R."/>
            <person name="Ruytinx J."/>
            <person name="Liao H.L."/>
            <person name="Branco S."/>
            <person name="Kuo A."/>
            <person name="LaButti K."/>
            <person name="Lipzen A."/>
            <person name="Andreopoulos W."/>
            <person name="Pangilinan J."/>
            <person name="Riley R."/>
            <person name="Hundley H."/>
            <person name="Na H."/>
            <person name="Barry K."/>
            <person name="Grigoriev I.V."/>
            <person name="Stajich J.E."/>
            <person name="Kennedy P.G."/>
        </authorList>
    </citation>
    <scope>NUCLEOTIDE SEQUENCE</scope>
    <source>
        <strain evidence="1">DOB743</strain>
    </source>
</reference>
<dbReference type="InterPro" id="IPR029048">
    <property type="entry name" value="HSP70_C_sf"/>
</dbReference>
<feature type="non-terminal residue" evidence="1">
    <location>
        <position position="1"/>
    </location>
</feature>
<name>A0A9P6ZYP6_9AGAM</name>
<accession>A0A9P6ZYP6</accession>
<organism evidence="1 2">
    <name type="scientific">Suillus placidus</name>
    <dbReference type="NCBI Taxonomy" id="48579"/>
    <lineage>
        <taxon>Eukaryota</taxon>
        <taxon>Fungi</taxon>
        <taxon>Dikarya</taxon>
        <taxon>Basidiomycota</taxon>
        <taxon>Agaricomycotina</taxon>
        <taxon>Agaricomycetes</taxon>
        <taxon>Agaricomycetidae</taxon>
        <taxon>Boletales</taxon>
        <taxon>Suillineae</taxon>
        <taxon>Suillaceae</taxon>
        <taxon>Suillus</taxon>
    </lineage>
</organism>
<protein>
    <submittedName>
        <fullName evidence="1">Uncharacterized protein</fullName>
    </submittedName>
</protein>
<dbReference type="EMBL" id="JABBWD010000013">
    <property type="protein sequence ID" value="KAG1779215.1"/>
    <property type="molecule type" value="Genomic_DNA"/>
</dbReference>
<dbReference type="Gene3D" id="1.20.1270.10">
    <property type="match status" value="1"/>
</dbReference>
<dbReference type="OrthoDB" id="2687228at2759"/>
<comment type="caution">
    <text evidence="1">The sequence shown here is derived from an EMBL/GenBank/DDBJ whole genome shotgun (WGS) entry which is preliminary data.</text>
</comment>
<evidence type="ECO:0000313" key="2">
    <source>
        <dbReference type="Proteomes" id="UP000714275"/>
    </source>
</evidence>
<evidence type="ECO:0000313" key="1">
    <source>
        <dbReference type="EMBL" id="KAG1779215.1"/>
    </source>
</evidence>
<dbReference type="Proteomes" id="UP000714275">
    <property type="component" value="Unassembled WGS sequence"/>
</dbReference>
<proteinExistence type="predicted"/>
<dbReference type="AlphaFoldDB" id="A0A9P6ZYP6"/>
<dbReference type="SUPFAM" id="SSF100934">
    <property type="entry name" value="Heat shock protein 70kD (HSP70), C-terminal subdomain"/>
    <property type="match status" value="1"/>
</dbReference>
<sequence>AAACVQAKGGLESYIYSLHNSTTNEKLTDKFESTDKSKLDSCINKTISAFTATSVDVECVVYHDRFTARHLS</sequence>